<dbReference type="RefSeq" id="WP_158030091.1">
    <property type="nucleotide sequence ID" value="NZ_BMHG01000002.1"/>
</dbReference>
<reference evidence="3 4" key="1">
    <citation type="submission" date="2019-09" db="EMBL/GenBank/DDBJ databases">
        <title>Phylogeny of genus Pseudoclavibacter and closely related genus.</title>
        <authorList>
            <person name="Li Y."/>
        </authorList>
    </citation>
    <scope>NUCLEOTIDE SEQUENCE [LARGE SCALE GENOMIC DNA]</scope>
    <source>
        <strain evidence="3 4">EGI 60007</strain>
    </source>
</reference>
<feature type="compositionally biased region" description="Low complexity" evidence="1">
    <location>
        <begin position="26"/>
        <end position="40"/>
    </location>
</feature>
<proteinExistence type="predicted"/>
<keyword evidence="4" id="KW-1185">Reference proteome</keyword>
<evidence type="ECO:0000256" key="1">
    <source>
        <dbReference type="SAM" id="MobiDB-lite"/>
    </source>
</evidence>
<evidence type="ECO:0000256" key="2">
    <source>
        <dbReference type="SAM" id="SignalP"/>
    </source>
</evidence>
<sequence>MRKLSRTTAAVIAIVVTSGLALAGCTATEPAPEPSTTTAEGADDAAPTPEATLEIPVKSEPPTSEAEAIELAKLALGAFFVVEEEIFNEHPQDASDLALVAGDAVVPVYVDLAEQLLADGQSRSGSASFEIDESRTIVEDGLEELGDPTRWGYILFYGCLIPSGLTYTLADGSKIVVDQAASHVYAIGYNARSSSWRVEGVSTNPADGVRC</sequence>
<feature type="chain" id="PRO_5026065567" evidence="2">
    <location>
        <begin position="24"/>
        <end position="211"/>
    </location>
</feature>
<keyword evidence="2" id="KW-0732">Signal</keyword>
<dbReference type="AlphaFoldDB" id="A0A6H9WNU9"/>
<evidence type="ECO:0000313" key="4">
    <source>
        <dbReference type="Proteomes" id="UP000431744"/>
    </source>
</evidence>
<dbReference type="EMBL" id="WBJY01000004">
    <property type="protein sequence ID" value="KAB1646925.1"/>
    <property type="molecule type" value="Genomic_DNA"/>
</dbReference>
<protein>
    <submittedName>
        <fullName evidence="3">Uncharacterized protein</fullName>
    </submittedName>
</protein>
<organism evidence="3 4">
    <name type="scientific">Pseudoclavibacter endophyticus</name>
    <dbReference type="NCBI Taxonomy" id="1778590"/>
    <lineage>
        <taxon>Bacteria</taxon>
        <taxon>Bacillati</taxon>
        <taxon>Actinomycetota</taxon>
        <taxon>Actinomycetes</taxon>
        <taxon>Micrococcales</taxon>
        <taxon>Microbacteriaceae</taxon>
        <taxon>Pseudoclavibacter</taxon>
    </lineage>
</organism>
<dbReference type="Proteomes" id="UP000431744">
    <property type="component" value="Unassembled WGS sequence"/>
</dbReference>
<accession>A0A6H9WNU9</accession>
<feature type="region of interest" description="Disordered" evidence="1">
    <location>
        <begin position="26"/>
        <end position="64"/>
    </location>
</feature>
<evidence type="ECO:0000313" key="3">
    <source>
        <dbReference type="EMBL" id="KAB1646925.1"/>
    </source>
</evidence>
<gene>
    <name evidence="3" type="ORF">F8O04_14480</name>
</gene>
<dbReference type="PROSITE" id="PS51257">
    <property type="entry name" value="PROKAR_LIPOPROTEIN"/>
    <property type="match status" value="1"/>
</dbReference>
<comment type="caution">
    <text evidence="3">The sequence shown here is derived from an EMBL/GenBank/DDBJ whole genome shotgun (WGS) entry which is preliminary data.</text>
</comment>
<name>A0A6H9WNU9_9MICO</name>
<feature type="signal peptide" evidence="2">
    <location>
        <begin position="1"/>
        <end position="23"/>
    </location>
</feature>